<dbReference type="Gene3D" id="3.30.2020.10">
    <property type="entry name" value="NE0471-like N-terminal domain"/>
    <property type="match status" value="1"/>
</dbReference>
<dbReference type="InterPro" id="IPR036782">
    <property type="entry name" value="NE0471-like_N"/>
</dbReference>
<protein>
    <recommendedName>
        <fullName evidence="3">DUF2442 domain-containing protein</fullName>
    </recommendedName>
</protein>
<evidence type="ECO:0008006" key="3">
    <source>
        <dbReference type="Google" id="ProtNLM"/>
    </source>
</evidence>
<accession>A0A251X9G2</accession>
<gene>
    <name evidence="1" type="ORF">TPSD3_08610</name>
</gene>
<dbReference type="Pfam" id="PF10387">
    <property type="entry name" value="DUF2442"/>
    <property type="match status" value="1"/>
</dbReference>
<evidence type="ECO:0000313" key="1">
    <source>
        <dbReference type="EMBL" id="OUD14367.1"/>
    </source>
</evidence>
<dbReference type="EMBL" id="MSLT01000012">
    <property type="protein sequence ID" value="OUD14367.1"/>
    <property type="molecule type" value="Genomic_DNA"/>
</dbReference>
<sequence>MPPKVKSVTPHDDYILTIIFNNNEVGTLDMKPYLDFGVFKRIKDYSHFKNVRVAFDTIEWPSVNIDLDPEFVYQKCKKHLLTYQN</sequence>
<evidence type="ECO:0000313" key="2">
    <source>
        <dbReference type="Proteomes" id="UP000194798"/>
    </source>
</evidence>
<dbReference type="Proteomes" id="UP000194798">
    <property type="component" value="Unassembled WGS sequence"/>
</dbReference>
<comment type="caution">
    <text evidence="1">The sequence shown here is derived from an EMBL/GenBank/DDBJ whole genome shotgun (WGS) entry which is preliminary data.</text>
</comment>
<name>A0A251X9G2_9GAMM</name>
<proteinExistence type="predicted"/>
<dbReference type="RefSeq" id="WP_086488146.1">
    <property type="nucleotide sequence ID" value="NZ_MSLT01000012.1"/>
</dbReference>
<dbReference type="OrthoDB" id="9803723at2"/>
<organism evidence="1 2">
    <name type="scientific">Thioflexithrix psekupsensis</name>
    <dbReference type="NCBI Taxonomy" id="1570016"/>
    <lineage>
        <taxon>Bacteria</taxon>
        <taxon>Pseudomonadati</taxon>
        <taxon>Pseudomonadota</taxon>
        <taxon>Gammaproteobacteria</taxon>
        <taxon>Thiotrichales</taxon>
        <taxon>Thioflexithrix</taxon>
    </lineage>
</organism>
<dbReference type="InterPro" id="IPR018841">
    <property type="entry name" value="DUF2442"/>
</dbReference>
<dbReference type="AlphaFoldDB" id="A0A251X9G2"/>
<reference evidence="1 2" key="1">
    <citation type="submission" date="2016-12" db="EMBL/GenBank/DDBJ databases">
        <title>Thioflexothrix psekupsii D3 genome sequencing and assembly.</title>
        <authorList>
            <person name="Fomenkov A."/>
            <person name="Vincze T."/>
            <person name="Grabovich M."/>
            <person name="Anton B.P."/>
            <person name="Dubinina G."/>
            <person name="Orlova M."/>
            <person name="Belousova E."/>
            <person name="Roberts R.J."/>
        </authorList>
    </citation>
    <scope>NUCLEOTIDE SEQUENCE [LARGE SCALE GENOMIC DNA]</scope>
    <source>
        <strain evidence="1">D3</strain>
    </source>
</reference>
<dbReference type="SUPFAM" id="SSF143880">
    <property type="entry name" value="NE0471 N-terminal domain-like"/>
    <property type="match status" value="1"/>
</dbReference>
<keyword evidence="2" id="KW-1185">Reference proteome</keyword>